<dbReference type="GO" id="GO:0032065">
    <property type="term" value="P:maintenance of protein location in cell cortex"/>
    <property type="evidence" value="ECO:0007669"/>
    <property type="project" value="InterPro"/>
</dbReference>
<protein>
    <submittedName>
        <fullName evidence="3">8208_t:CDS:1</fullName>
    </submittedName>
</protein>
<evidence type="ECO:0000259" key="2">
    <source>
        <dbReference type="SMART" id="SM00233"/>
    </source>
</evidence>
<gene>
    <name evidence="3" type="ORF">CPELLU_LOCUS2624</name>
</gene>
<proteinExistence type="predicted"/>
<dbReference type="OrthoDB" id="2149224at2759"/>
<dbReference type="GO" id="GO:0015631">
    <property type="term" value="F:tubulin binding"/>
    <property type="evidence" value="ECO:0007669"/>
    <property type="project" value="TreeGrafter"/>
</dbReference>
<dbReference type="GO" id="GO:0005938">
    <property type="term" value="C:cell cortex"/>
    <property type="evidence" value="ECO:0007669"/>
    <property type="project" value="InterPro"/>
</dbReference>
<keyword evidence="1" id="KW-0175">Coiled coil</keyword>
<name>A0A9N9F1V8_9GLOM</name>
<dbReference type="Pfam" id="PF12814">
    <property type="entry name" value="Mcp5_PH"/>
    <property type="match status" value="1"/>
</dbReference>
<evidence type="ECO:0000256" key="1">
    <source>
        <dbReference type="SAM" id="Coils"/>
    </source>
</evidence>
<keyword evidence="4" id="KW-1185">Reference proteome</keyword>
<dbReference type="InterPro" id="IPR024774">
    <property type="entry name" value="PH_dom-Mcp5-type"/>
</dbReference>
<sequence>MTDTTDFDALGIIASSSQQPIDDINYPKFLTVSVLKKQLHSQLNENQNQIQLIADLNTAFVKQQSELLSRIQELDLTQGDEISQELKDKLTEFEKGSKALNETIVKVLKEFLMTSVGDSSTSTTEMTDITQILTAEIKHLQAQLQEKDQRIKKLERSKAKLNRFSEQLNKTLQTHQEFEKQLKGDNLTPKVQRNISTFNKEKMLRTQSEISVCSSRIKNDRVHNTQNPDPNIIHVIAKTLIGEYLWKYTRNNFWSRKRHKRFFWIHPYTNILYWSKENPATYELDSLKLKKKVSYFTYIYFVREIINEDYSTPDLYHTSLVITTPEGDLEITTQTKEQHECWFQALRYLHQRSVEANLNRIPASLSVELLNNDSDYFYEDEDDSDDLKNMRQCCNGRHDISKLERAPNYNRFVL</sequence>
<dbReference type="PANTHER" id="PTHR28190">
    <property type="entry name" value="NUCLEAR MIGRATION PROTEIN NUM1"/>
    <property type="match status" value="1"/>
</dbReference>
<feature type="coiled-coil region" evidence="1">
    <location>
        <begin position="130"/>
        <end position="181"/>
    </location>
</feature>
<dbReference type="InterPro" id="IPR053005">
    <property type="entry name" value="Nuclear_Pos-Cytoskel_Interact"/>
</dbReference>
<evidence type="ECO:0000313" key="3">
    <source>
        <dbReference type="EMBL" id="CAG8504744.1"/>
    </source>
</evidence>
<dbReference type="GO" id="GO:0005543">
    <property type="term" value="F:phospholipid binding"/>
    <property type="evidence" value="ECO:0007669"/>
    <property type="project" value="InterPro"/>
</dbReference>
<evidence type="ECO:0000313" key="4">
    <source>
        <dbReference type="Proteomes" id="UP000789759"/>
    </source>
</evidence>
<dbReference type="EMBL" id="CAJVQA010001159">
    <property type="protein sequence ID" value="CAG8504744.1"/>
    <property type="molecule type" value="Genomic_DNA"/>
</dbReference>
<feature type="domain" description="PH" evidence="2">
    <location>
        <begin position="239"/>
        <end position="353"/>
    </location>
</feature>
<accession>A0A9N9F1V8</accession>
<dbReference type="PANTHER" id="PTHR28190:SF1">
    <property type="entry name" value="NUCLEAR MIGRATION PROTEIN NUM1"/>
    <property type="match status" value="1"/>
</dbReference>
<reference evidence="3" key="1">
    <citation type="submission" date="2021-06" db="EMBL/GenBank/DDBJ databases">
        <authorList>
            <person name="Kallberg Y."/>
            <person name="Tangrot J."/>
            <person name="Rosling A."/>
        </authorList>
    </citation>
    <scope>NUCLEOTIDE SEQUENCE</scope>
    <source>
        <strain evidence="3">FL966</strain>
    </source>
</reference>
<dbReference type="Gene3D" id="2.30.29.30">
    <property type="entry name" value="Pleckstrin-homology domain (PH domain)/Phosphotyrosine-binding domain (PTB)"/>
    <property type="match status" value="1"/>
</dbReference>
<dbReference type="AlphaFoldDB" id="A0A9N9F1V8"/>
<organism evidence="3 4">
    <name type="scientific">Cetraspora pellucida</name>
    <dbReference type="NCBI Taxonomy" id="1433469"/>
    <lineage>
        <taxon>Eukaryota</taxon>
        <taxon>Fungi</taxon>
        <taxon>Fungi incertae sedis</taxon>
        <taxon>Mucoromycota</taxon>
        <taxon>Glomeromycotina</taxon>
        <taxon>Glomeromycetes</taxon>
        <taxon>Diversisporales</taxon>
        <taxon>Gigasporaceae</taxon>
        <taxon>Cetraspora</taxon>
    </lineage>
</organism>
<dbReference type="Proteomes" id="UP000789759">
    <property type="component" value="Unassembled WGS sequence"/>
</dbReference>
<dbReference type="GO" id="GO:0000226">
    <property type="term" value="P:microtubule cytoskeleton organization"/>
    <property type="evidence" value="ECO:0007669"/>
    <property type="project" value="TreeGrafter"/>
</dbReference>
<dbReference type="InterPro" id="IPR001849">
    <property type="entry name" value="PH_domain"/>
</dbReference>
<comment type="caution">
    <text evidence="3">The sequence shown here is derived from an EMBL/GenBank/DDBJ whole genome shotgun (WGS) entry which is preliminary data.</text>
</comment>
<dbReference type="InterPro" id="IPR011993">
    <property type="entry name" value="PH-like_dom_sf"/>
</dbReference>
<dbReference type="SUPFAM" id="SSF50729">
    <property type="entry name" value="PH domain-like"/>
    <property type="match status" value="1"/>
</dbReference>
<dbReference type="SMART" id="SM00233">
    <property type="entry name" value="PH"/>
    <property type="match status" value="1"/>
</dbReference>
<dbReference type="GO" id="GO:0005739">
    <property type="term" value="C:mitochondrion"/>
    <property type="evidence" value="ECO:0007669"/>
    <property type="project" value="TreeGrafter"/>
</dbReference>